<evidence type="ECO:0000313" key="3">
    <source>
        <dbReference type="Proteomes" id="UP000830116"/>
    </source>
</evidence>
<evidence type="ECO:0008006" key="4">
    <source>
        <dbReference type="Google" id="ProtNLM"/>
    </source>
</evidence>
<feature type="chain" id="PRO_5047390020" description="Ig-like domain-containing protein" evidence="1">
    <location>
        <begin position="18"/>
        <end position="169"/>
    </location>
</feature>
<evidence type="ECO:0000256" key="1">
    <source>
        <dbReference type="SAM" id="SignalP"/>
    </source>
</evidence>
<accession>A0ABY4CDW6</accession>
<name>A0ABY4CDW6_9BACT</name>
<dbReference type="Proteomes" id="UP000830116">
    <property type="component" value="Chromosome"/>
</dbReference>
<keyword evidence="1" id="KW-0732">Signal</keyword>
<sequence>MKAFITAILLASTVAQAGELEISANESVWAIPTPAMSCLAAKNPDPVEDISSAHIRLGNVSFNWTDTDNDFVITSIKVKMVDNILSGGSYECTTSGAALEALSNELNWTTIPAGTTKETDCNLICGGISFVDNTPATVNGKIEVHGYKQNKSGEQTQAIYALPITVDNL</sequence>
<reference evidence="2" key="1">
    <citation type="submission" date="2022-03" db="EMBL/GenBank/DDBJ databases">
        <title>Genome Identification and Characterization of new species Bdellovibrio reynosense LBG001 sp. nov. from a Mexico soil sample.</title>
        <authorList>
            <person name="Camilli A."/>
            <person name="Ajao Y."/>
            <person name="Guo X."/>
        </authorList>
    </citation>
    <scope>NUCLEOTIDE SEQUENCE</scope>
    <source>
        <strain evidence="2">LBG001</strain>
    </source>
</reference>
<dbReference type="EMBL" id="CP093442">
    <property type="protein sequence ID" value="UOF01861.1"/>
    <property type="molecule type" value="Genomic_DNA"/>
</dbReference>
<dbReference type="RefSeq" id="WP_243538481.1">
    <property type="nucleotide sequence ID" value="NZ_CP093442.1"/>
</dbReference>
<organism evidence="2 3">
    <name type="scientific">Bdellovibrio reynosensis</name>
    <dbReference type="NCBI Taxonomy" id="2835041"/>
    <lineage>
        <taxon>Bacteria</taxon>
        <taxon>Pseudomonadati</taxon>
        <taxon>Bdellovibrionota</taxon>
        <taxon>Bdellovibrionia</taxon>
        <taxon>Bdellovibrionales</taxon>
        <taxon>Pseudobdellovibrionaceae</taxon>
        <taxon>Bdellovibrio</taxon>
    </lineage>
</organism>
<evidence type="ECO:0000313" key="2">
    <source>
        <dbReference type="EMBL" id="UOF01861.1"/>
    </source>
</evidence>
<keyword evidence="3" id="KW-1185">Reference proteome</keyword>
<proteinExistence type="predicted"/>
<protein>
    <recommendedName>
        <fullName evidence="4">Ig-like domain-containing protein</fullName>
    </recommendedName>
</protein>
<feature type="signal peptide" evidence="1">
    <location>
        <begin position="1"/>
        <end position="17"/>
    </location>
</feature>
<gene>
    <name evidence="2" type="ORF">MNR06_02695</name>
</gene>